<evidence type="ECO:0000313" key="2">
    <source>
        <dbReference type="Proteomes" id="UP000238413"/>
    </source>
</evidence>
<accession>A0ABN5I426</accession>
<reference evidence="1 2" key="1">
    <citation type="submission" date="2018-02" db="EMBL/GenBank/DDBJ databases">
        <title>Complete genome sequence of Streptomyces dengpaensis, the producer of angucyclines.</title>
        <authorList>
            <person name="Yumei L."/>
        </authorList>
    </citation>
    <scope>NUCLEOTIDE SEQUENCE [LARGE SCALE GENOMIC DNA]</scope>
    <source>
        <strain evidence="1 2">XZHG99</strain>
    </source>
</reference>
<name>A0ABN5I426_9ACTN</name>
<dbReference type="EMBL" id="CP026652">
    <property type="protein sequence ID" value="AVH57768.1"/>
    <property type="molecule type" value="Genomic_DNA"/>
</dbReference>
<evidence type="ECO:0008006" key="3">
    <source>
        <dbReference type="Google" id="ProtNLM"/>
    </source>
</evidence>
<organism evidence="1 2">
    <name type="scientific">Streptomyces dengpaensis</name>
    <dbReference type="NCBI Taxonomy" id="2049881"/>
    <lineage>
        <taxon>Bacteria</taxon>
        <taxon>Bacillati</taxon>
        <taxon>Actinomycetota</taxon>
        <taxon>Actinomycetes</taxon>
        <taxon>Kitasatosporales</taxon>
        <taxon>Streptomycetaceae</taxon>
        <taxon>Streptomyces</taxon>
    </lineage>
</organism>
<dbReference type="Proteomes" id="UP000238413">
    <property type="component" value="Chromosome"/>
</dbReference>
<sequence>MFQRPTEQLPEPDLRLEIPEGYRKPDTFYADVAERFLQAAAISPRPGQDLAEANDVKPTTVHRWIREAKARGLLALPGDRKPRTSDDTT</sequence>
<protein>
    <recommendedName>
        <fullName evidence="3">Helix-turn-helix domain-containing protein</fullName>
    </recommendedName>
</protein>
<gene>
    <name evidence="1" type="ORF">C4B68_20575</name>
</gene>
<keyword evidence="2" id="KW-1185">Reference proteome</keyword>
<evidence type="ECO:0000313" key="1">
    <source>
        <dbReference type="EMBL" id="AVH57768.1"/>
    </source>
</evidence>
<proteinExistence type="predicted"/>